<dbReference type="InterPro" id="IPR004265">
    <property type="entry name" value="Dirigent"/>
</dbReference>
<dbReference type="Proteomes" id="UP001415857">
    <property type="component" value="Unassembled WGS sequence"/>
</dbReference>
<evidence type="ECO:0000256" key="1">
    <source>
        <dbReference type="ARBA" id="ARBA00010746"/>
    </source>
</evidence>
<comment type="function">
    <text evidence="4">Dirigent proteins impart stereoselectivity on the phenoxy radical-coupling reaction, yielding optically active lignans from two molecules of coniferyl alcohol in the biosynthesis of lignans, flavonolignans, and alkaloids and thus plays a central role in plant secondary metabolism.</text>
</comment>
<dbReference type="GO" id="GO:0048046">
    <property type="term" value="C:apoplast"/>
    <property type="evidence" value="ECO:0007669"/>
    <property type="project" value="UniProtKB-SubCell"/>
</dbReference>
<comment type="subunit">
    <text evidence="2 4">Homodimer.</text>
</comment>
<dbReference type="EMBL" id="JBBPBK010000006">
    <property type="protein sequence ID" value="KAK9282670.1"/>
    <property type="molecule type" value="Genomic_DNA"/>
</dbReference>
<keyword evidence="4" id="KW-0052">Apoplast</keyword>
<evidence type="ECO:0000256" key="4">
    <source>
        <dbReference type="RuleBase" id="RU363099"/>
    </source>
</evidence>
<evidence type="ECO:0000256" key="2">
    <source>
        <dbReference type="ARBA" id="ARBA00011738"/>
    </source>
</evidence>
<dbReference type="Pfam" id="PF03018">
    <property type="entry name" value="Dirigent"/>
    <property type="match status" value="1"/>
</dbReference>
<keyword evidence="3 4" id="KW-0964">Secreted</keyword>
<dbReference type="PANTHER" id="PTHR46215:SF17">
    <property type="entry name" value="DIRIGENT PROTEIN"/>
    <property type="match status" value="1"/>
</dbReference>
<dbReference type="InterPro" id="IPR044859">
    <property type="entry name" value="Allene_oxi_cyc_Dirigent"/>
</dbReference>
<reference evidence="5 6" key="1">
    <citation type="journal article" date="2024" name="Plant J.">
        <title>Genome sequences and population genomics reveal climatic adaptation and genomic divergence between two closely related sweetgum species.</title>
        <authorList>
            <person name="Xu W.Q."/>
            <person name="Ren C.Q."/>
            <person name="Zhang X.Y."/>
            <person name="Comes H.P."/>
            <person name="Liu X.H."/>
            <person name="Li Y.G."/>
            <person name="Kettle C.J."/>
            <person name="Jalonen R."/>
            <person name="Gaisberger H."/>
            <person name="Ma Y.Z."/>
            <person name="Qiu Y.X."/>
        </authorList>
    </citation>
    <scope>NUCLEOTIDE SEQUENCE [LARGE SCALE GENOMIC DNA]</scope>
    <source>
        <strain evidence="5">Hangzhou</strain>
    </source>
</reference>
<feature type="signal peptide" evidence="4">
    <location>
        <begin position="1"/>
        <end position="19"/>
    </location>
</feature>
<feature type="chain" id="PRO_5042668679" description="Dirigent protein" evidence="4">
    <location>
        <begin position="20"/>
        <end position="236"/>
    </location>
</feature>
<evidence type="ECO:0000313" key="6">
    <source>
        <dbReference type="Proteomes" id="UP001415857"/>
    </source>
</evidence>
<dbReference type="Gene3D" id="2.40.480.10">
    <property type="entry name" value="Allene oxide cyclase-like"/>
    <property type="match status" value="1"/>
</dbReference>
<gene>
    <name evidence="5" type="ORF">L1049_010890</name>
</gene>
<comment type="subcellular location">
    <subcellularLocation>
        <location evidence="4">Secreted</location>
        <location evidence="4">Extracellular space</location>
        <location evidence="4">Apoplast</location>
    </subcellularLocation>
</comment>
<organism evidence="5 6">
    <name type="scientific">Liquidambar formosana</name>
    <name type="common">Formosan gum</name>
    <dbReference type="NCBI Taxonomy" id="63359"/>
    <lineage>
        <taxon>Eukaryota</taxon>
        <taxon>Viridiplantae</taxon>
        <taxon>Streptophyta</taxon>
        <taxon>Embryophyta</taxon>
        <taxon>Tracheophyta</taxon>
        <taxon>Spermatophyta</taxon>
        <taxon>Magnoliopsida</taxon>
        <taxon>eudicotyledons</taxon>
        <taxon>Gunneridae</taxon>
        <taxon>Pentapetalae</taxon>
        <taxon>Saxifragales</taxon>
        <taxon>Altingiaceae</taxon>
        <taxon>Liquidambar</taxon>
    </lineage>
</organism>
<accession>A0AAP0X224</accession>
<proteinExistence type="inferred from homology"/>
<protein>
    <recommendedName>
        <fullName evidence="4">Dirigent protein</fullName>
    </recommendedName>
</protein>
<evidence type="ECO:0000256" key="3">
    <source>
        <dbReference type="ARBA" id="ARBA00022525"/>
    </source>
</evidence>
<keyword evidence="4" id="KW-0732">Signal</keyword>
<comment type="similarity">
    <text evidence="1 4">Belongs to the plant dirigent protein family.</text>
</comment>
<sequence length="236" mass="25115">MLTIACFLFFMTIINQSSSARTLGIPSPSQDHPNSTHSPVTFLMQDVLNGTHRLSRPATTKFNNQLPFPKPLGFFPPDGGIPLPEPNPTLPATGLSTQTLDLSSIGLSFPAIATLHELEFGTVTVIDEVLFEGSVFGLPIVGKAQGMYVASSEDGSSHMVAMTAVFANNEFKDGLRFFGVHRTDVSESHIAVIGGTGKYHNANGYATVKAVTIGSNAIGSENEGANKVLLFNVYLS</sequence>
<dbReference type="GO" id="GO:0009699">
    <property type="term" value="P:phenylpropanoid biosynthetic process"/>
    <property type="evidence" value="ECO:0007669"/>
    <property type="project" value="UniProtKB-ARBA"/>
</dbReference>
<dbReference type="PANTHER" id="PTHR46215">
    <property type="entry name" value="DIRIGENT PROTEIN 24-RELATED"/>
    <property type="match status" value="1"/>
</dbReference>
<keyword evidence="6" id="KW-1185">Reference proteome</keyword>
<comment type="caution">
    <text evidence="5">The sequence shown here is derived from an EMBL/GenBank/DDBJ whole genome shotgun (WGS) entry which is preliminary data.</text>
</comment>
<name>A0AAP0X224_LIQFO</name>
<evidence type="ECO:0000313" key="5">
    <source>
        <dbReference type="EMBL" id="KAK9282670.1"/>
    </source>
</evidence>
<dbReference type="AlphaFoldDB" id="A0AAP0X224"/>